<dbReference type="SUPFAM" id="SSF50677">
    <property type="entry name" value="ValRS/IleRS/LeuRS editing domain"/>
    <property type="match status" value="1"/>
</dbReference>
<dbReference type="InterPro" id="IPR033709">
    <property type="entry name" value="Anticodon_Ile_ABEc"/>
</dbReference>
<evidence type="ECO:0000256" key="12">
    <source>
        <dbReference type="ARBA" id="ARBA00069879"/>
    </source>
</evidence>
<reference evidence="17 18" key="1">
    <citation type="journal article" date="2015" name="Genome Biol. Evol.">
        <title>Phylogenomic analyses indicate that early fungi evolved digesting cell walls of algal ancestors of land plants.</title>
        <authorList>
            <person name="Chang Y."/>
            <person name="Wang S."/>
            <person name="Sekimoto S."/>
            <person name="Aerts A.L."/>
            <person name="Choi C."/>
            <person name="Clum A."/>
            <person name="LaButti K.M."/>
            <person name="Lindquist E.A."/>
            <person name="Yee Ngan C."/>
            <person name="Ohm R.A."/>
            <person name="Salamov A.A."/>
            <person name="Grigoriev I.V."/>
            <person name="Spatafora J.W."/>
            <person name="Berbee M.L."/>
        </authorList>
    </citation>
    <scope>NUCLEOTIDE SEQUENCE [LARGE SCALE GENOMIC DNA]</scope>
    <source>
        <strain evidence="17 18">JEL478</strain>
    </source>
</reference>
<keyword evidence="6 14" id="KW-0547">Nucleotide-binding</keyword>
<evidence type="ECO:0000256" key="14">
    <source>
        <dbReference type="RuleBase" id="RU363035"/>
    </source>
</evidence>
<dbReference type="Pfam" id="PF08264">
    <property type="entry name" value="Anticodon_1"/>
    <property type="match status" value="1"/>
</dbReference>
<dbReference type="AlphaFoldDB" id="A0A139AXV8"/>
<keyword evidence="8 14" id="KW-0648">Protein biosynthesis</keyword>
<dbReference type="EMBL" id="KQ965732">
    <property type="protein sequence ID" value="KXS21576.1"/>
    <property type="molecule type" value="Genomic_DNA"/>
</dbReference>
<dbReference type="Pfam" id="PF00133">
    <property type="entry name" value="tRNA-synt_1"/>
    <property type="match status" value="1"/>
</dbReference>
<evidence type="ECO:0000256" key="3">
    <source>
        <dbReference type="ARBA" id="ARBA00013165"/>
    </source>
</evidence>
<dbReference type="InterPro" id="IPR002301">
    <property type="entry name" value="Ile-tRNA-ligase"/>
</dbReference>
<dbReference type="FunFam" id="3.90.740.10:FF:000044">
    <property type="entry name" value="Isoleucine--tRNA ligase"/>
    <property type="match status" value="1"/>
</dbReference>
<evidence type="ECO:0000256" key="8">
    <source>
        <dbReference type="ARBA" id="ARBA00022917"/>
    </source>
</evidence>
<dbReference type="PRINTS" id="PR00984">
    <property type="entry name" value="TRNASYNTHILE"/>
</dbReference>
<dbReference type="STRING" id="1344416.A0A139AXV8"/>
<dbReference type="GO" id="GO:0005829">
    <property type="term" value="C:cytosol"/>
    <property type="evidence" value="ECO:0007669"/>
    <property type="project" value="EnsemblFungi"/>
</dbReference>
<gene>
    <name evidence="17" type="ORF">M427DRAFT_142059</name>
</gene>
<sequence>MAAQTKENPVDNGDAGLDDDLGIASAKINFPEEEMKILKFWKEIDAFKTQLEITKDKPAYTFYDGPPFATGLPHYGHLLAGTIKDIVTRYAAAKGHYVERRFGWDCHGLPVEHEIDKKLNIRDRNDVMAMGIDNYNAECRAIVMRYSSEWVSTVERIGRWIDFENDYKTLNLSFMESVWWVFKQLWDKDQVYRSFKIMPYSTACTTPLANFEANQNFKDVIDPAVVVSFPLVTDPKTAILAWTTTPWTLPSNLGLCVNPDFDYVKINDQETGQNWILLEKRLDTIYKDPKKAKFKVLERMKGSALKGLEYIPLFEYFASRKATRTTFRVLTDSYVTDEDGTGVVHQAPGFGEDDFRVAIANGVVDPEGSDTPCPVDDKGCFTAEVTDFFGQYVKDADKVISKTLKERGRLIRQGTLNHSYPFCWRSDTPLIYRAIPSWFVRVANIRDKLLAANKETYWVPDFVQEKRFANWLENSRDWAISRNRYWGTPIPLWTNEDFSEIVCVGSVEELRQLAGLPDEITDIHRESIDHLTIPSKTPGAPPLRRIEEVLDCWFESGSMPYAQQHYPFDNKDKFANGFPADFIAEGLDQTRGWFYTLLVLSTHLFGTAPFKNVIVNGLVLAADGKKMSKRLKNYPEPNIIIDVYGADALRLYLINSPVVRAETLRFKEEGVKELLAQVFLPWYNAYRFFTAQVVLLKKNHGVNFKYNPDQEVSSNVMDRWILASCQSLIQFVRQEMEAYRLYTVVPRLLRLIDDLTNWYVRANRKRLKGENGSEDAQIALNALFEVLFTLCRTMGPFTPFITELMYQGLRPFYSAPSGTDVRSVHFLEFPEPNKRYFDDVIERRVSRMQKVIEQGRLIRDTKTLPLKTPLKELVVVCPDPEFLEDVRTLESYVTDELNVRTLTFTSDDDKYGVRYRAEPDSKALGQRLRGAFREVDKALKTLTSAQIKAFMETGSITVAGAELSASDLTVTREFDPASGLSHYAPGTDKEALILLDVTLDSSLEKEGLAREIMNRVQRMRKEAGLNPTDAVEYYWEPLEDPAGVLESAFVSQSDFLEKNLKQKIKRMSELPKDVKIFHENKQEIKGVTFLLTFTKQ</sequence>
<keyword evidence="5 14" id="KW-0436">Ligase</keyword>
<evidence type="ECO:0000313" key="18">
    <source>
        <dbReference type="Proteomes" id="UP000070544"/>
    </source>
</evidence>
<dbReference type="InterPro" id="IPR001412">
    <property type="entry name" value="aa-tRNA-synth_I_CS"/>
</dbReference>
<dbReference type="InterPro" id="IPR002300">
    <property type="entry name" value="aa-tRNA-synth_Ia"/>
</dbReference>
<dbReference type="InterPro" id="IPR023586">
    <property type="entry name" value="Ile-tRNA-ligase_type2"/>
</dbReference>
<dbReference type="OrthoDB" id="1706657at2759"/>
<dbReference type="SUPFAM" id="SSF47323">
    <property type="entry name" value="Anticodon-binding domain of a subclass of class I aminoacyl-tRNA synthetases"/>
    <property type="match status" value="1"/>
</dbReference>
<evidence type="ECO:0000256" key="6">
    <source>
        <dbReference type="ARBA" id="ARBA00022741"/>
    </source>
</evidence>
<dbReference type="FunFam" id="3.40.50.620:FF:000050">
    <property type="entry name" value="Isoleucyl-tRNA synthetase,cytoplasmic"/>
    <property type="match status" value="1"/>
</dbReference>
<evidence type="ECO:0000256" key="4">
    <source>
        <dbReference type="ARBA" id="ARBA00022490"/>
    </source>
</evidence>
<keyword evidence="18" id="KW-1185">Reference proteome</keyword>
<dbReference type="GO" id="GO:1990825">
    <property type="term" value="F:sequence-specific mRNA binding"/>
    <property type="evidence" value="ECO:0007669"/>
    <property type="project" value="EnsemblFungi"/>
</dbReference>
<dbReference type="CDD" id="cd07961">
    <property type="entry name" value="Anticodon_Ia_Ile_ABEc"/>
    <property type="match status" value="1"/>
</dbReference>
<accession>A0A139AXV8</accession>
<keyword evidence="7 14" id="KW-0067">ATP-binding</keyword>
<evidence type="ECO:0000259" key="16">
    <source>
        <dbReference type="Pfam" id="PF08264"/>
    </source>
</evidence>
<evidence type="ECO:0000313" key="17">
    <source>
        <dbReference type="EMBL" id="KXS21576.1"/>
    </source>
</evidence>
<evidence type="ECO:0000256" key="5">
    <source>
        <dbReference type="ARBA" id="ARBA00022598"/>
    </source>
</evidence>
<dbReference type="SUPFAM" id="SSF52374">
    <property type="entry name" value="Nucleotidylyl transferase"/>
    <property type="match status" value="1"/>
</dbReference>
<dbReference type="InterPro" id="IPR014729">
    <property type="entry name" value="Rossmann-like_a/b/a_fold"/>
</dbReference>
<dbReference type="NCBIfam" id="TIGR00392">
    <property type="entry name" value="ileS"/>
    <property type="match status" value="1"/>
</dbReference>
<evidence type="ECO:0000259" key="15">
    <source>
        <dbReference type="Pfam" id="PF00133"/>
    </source>
</evidence>
<evidence type="ECO:0000256" key="11">
    <source>
        <dbReference type="ARBA" id="ARBA00048359"/>
    </source>
</evidence>
<dbReference type="FunFam" id="1.10.730.10:FF:000004">
    <property type="entry name" value="Isoleucyl-tRNA synthetase, cytoplasmic"/>
    <property type="match status" value="1"/>
</dbReference>
<keyword evidence="9 14" id="KW-0030">Aminoacyl-tRNA synthetase</keyword>
<evidence type="ECO:0000256" key="7">
    <source>
        <dbReference type="ARBA" id="ARBA00022840"/>
    </source>
</evidence>
<dbReference type="GO" id="GO:0006428">
    <property type="term" value="P:isoleucyl-tRNA aminoacylation"/>
    <property type="evidence" value="ECO:0007669"/>
    <property type="project" value="EnsemblFungi"/>
</dbReference>
<dbReference type="Gene3D" id="1.10.730.10">
    <property type="entry name" value="Isoleucyl-tRNA Synthetase, Domain 1"/>
    <property type="match status" value="1"/>
</dbReference>
<dbReference type="GO" id="GO:0004822">
    <property type="term" value="F:isoleucine-tRNA ligase activity"/>
    <property type="evidence" value="ECO:0007669"/>
    <property type="project" value="UniProtKB-EC"/>
</dbReference>
<comment type="subcellular location">
    <subcellularLocation>
        <location evidence="1">Cytoplasm</location>
    </subcellularLocation>
</comment>
<evidence type="ECO:0000256" key="9">
    <source>
        <dbReference type="ARBA" id="ARBA00023146"/>
    </source>
</evidence>
<dbReference type="Proteomes" id="UP000070544">
    <property type="component" value="Unassembled WGS sequence"/>
</dbReference>
<dbReference type="GO" id="GO:0000049">
    <property type="term" value="F:tRNA binding"/>
    <property type="evidence" value="ECO:0007669"/>
    <property type="project" value="InterPro"/>
</dbReference>
<dbReference type="Gene3D" id="3.40.50.620">
    <property type="entry name" value="HUPs"/>
    <property type="match status" value="2"/>
</dbReference>
<dbReference type="PANTHER" id="PTHR42780">
    <property type="entry name" value="SOLEUCYL-TRNA SYNTHETASE"/>
    <property type="match status" value="1"/>
</dbReference>
<dbReference type="PANTHER" id="PTHR42780:SF1">
    <property type="entry name" value="ISOLEUCINE--TRNA LIGASE, CYTOPLASMIC"/>
    <property type="match status" value="1"/>
</dbReference>
<dbReference type="GO" id="GO:0005524">
    <property type="term" value="F:ATP binding"/>
    <property type="evidence" value="ECO:0007669"/>
    <property type="project" value="UniProtKB-KW"/>
</dbReference>
<proteinExistence type="inferred from homology"/>
<name>A0A139AXV8_GONPJ</name>
<comment type="catalytic activity">
    <reaction evidence="11">
        <text>tRNA(Ile) + L-isoleucine + ATP = L-isoleucyl-tRNA(Ile) + AMP + diphosphate</text>
        <dbReference type="Rhea" id="RHEA:11060"/>
        <dbReference type="Rhea" id="RHEA-COMP:9666"/>
        <dbReference type="Rhea" id="RHEA-COMP:9695"/>
        <dbReference type="ChEBI" id="CHEBI:30616"/>
        <dbReference type="ChEBI" id="CHEBI:33019"/>
        <dbReference type="ChEBI" id="CHEBI:58045"/>
        <dbReference type="ChEBI" id="CHEBI:78442"/>
        <dbReference type="ChEBI" id="CHEBI:78528"/>
        <dbReference type="ChEBI" id="CHEBI:456215"/>
        <dbReference type="EC" id="6.1.1.5"/>
    </reaction>
</comment>
<dbReference type="Gene3D" id="3.90.740.10">
    <property type="entry name" value="Valyl/Leucyl/Isoleucyl-tRNA synthetase, editing domain"/>
    <property type="match status" value="1"/>
</dbReference>
<dbReference type="InterPro" id="IPR013155">
    <property type="entry name" value="M/V/L/I-tRNA-synth_anticd-bd"/>
</dbReference>
<feature type="domain" description="Methionyl/Valyl/Leucyl/Isoleucyl-tRNA synthetase anticodon-binding" evidence="16">
    <location>
        <begin position="718"/>
        <end position="872"/>
    </location>
</feature>
<dbReference type="OMA" id="EIIVIHK"/>
<dbReference type="PROSITE" id="PS00178">
    <property type="entry name" value="AA_TRNA_LIGASE_I"/>
    <property type="match status" value="1"/>
</dbReference>
<evidence type="ECO:0000256" key="1">
    <source>
        <dbReference type="ARBA" id="ARBA00004496"/>
    </source>
</evidence>
<dbReference type="HAMAP" id="MF_02003">
    <property type="entry name" value="Ile_tRNA_synth_type2"/>
    <property type="match status" value="1"/>
</dbReference>
<dbReference type="CDD" id="cd00818">
    <property type="entry name" value="IleRS_core"/>
    <property type="match status" value="1"/>
</dbReference>
<evidence type="ECO:0000256" key="10">
    <source>
        <dbReference type="ARBA" id="ARBA00032665"/>
    </source>
</evidence>
<protein>
    <recommendedName>
        <fullName evidence="12">Isoleucine--tRNA ligase, cytoplasmic</fullName>
        <ecNumber evidence="3">6.1.1.5</ecNumber>
    </recommendedName>
    <alternativeName>
        <fullName evidence="10">Isoleucyl-tRNA synthetase</fullName>
    </alternativeName>
    <alternativeName>
        <fullName evidence="13">Probable isoleucine--tRNA ligase, cytoplasmic</fullName>
    </alternativeName>
</protein>
<dbReference type="InterPro" id="IPR009080">
    <property type="entry name" value="tRNAsynth_Ia_anticodon-bd"/>
</dbReference>
<dbReference type="Pfam" id="PF19302">
    <property type="entry name" value="DUF5915"/>
    <property type="match status" value="1"/>
</dbReference>
<comment type="similarity">
    <text evidence="2 14">Belongs to the class-I aminoacyl-tRNA synthetase family.</text>
</comment>
<dbReference type="GO" id="GO:0002161">
    <property type="term" value="F:aminoacyl-tRNA deacylase activity"/>
    <property type="evidence" value="ECO:0007669"/>
    <property type="project" value="InterPro"/>
</dbReference>
<feature type="domain" description="Aminoacyl-tRNA synthetase class Ia" evidence="15">
    <location>
        <begin position="36"/>
        <end position="664"/>
    </location>
</feature>
<dbReference type="FunFam" id="3.40.50.620:FF:000023">
    <property type="entry name" value="Isoleucyl-tRNA synthetase,cytoplasmic"/>
    <property type="match status" value="1"/>
</dbReference>
<keyword evidence="4" id="KW-0963">Cytoplasm</keyword>
<evidence type="ECO:0000256" key="13">
    <source>
        <dbReference type="ARBA" id="ARBA00072822"/>
    </source>
</evidence>
<organism evidence="17 18">
    <name type="scientific">Gonapodya prolifera (strain JEL478)</name>
    <name type="common">Monoblepharis prolifera</name>
    <dbReference type="NCBI Taxonomy" id="1344416"/>
    <lineage>
        <taxon>Eukaryota</taxon>
        <taxon>Fungi</taxon>
        <taxon>Fungi incertae sedis</taxon>
        <taxon>Chytridiomycota</taxon>
        <taxon>Chytridiomycota incertae sedis</taxon>
        <taxon>Monoblepharidomycetes</taxon>
        <taxon>Monoblepharidales</taxon>
        <taxon>Gonapodyaceae</taxon>
        <taxon>Gonapodya</taxon>
    </lineage>
</organism>
<evidence type="ECO:0000256" key="2">
    <source>
        <dbReference type="ARBA" id="ARBA00005594"/>
    </source>
</evidence>
<dbReference type="EC" id="6.1.1.5" evidence="3"/>
<dbReference type="InterPro" id="IPR009008">
    <property type="entry name" value="Val/Leu/Ile-tRNA-synth_edit"/>
</dbReference>